<evidence type="ECO:0000256" key="1">
    <source>
        <dbReference type="SAM" id="MobiDB-lite"/>
    </source>
</evidence>
<evidence type="ECO:0000313" key="2">
    <source>
        <dbReference type="EMBL" id="MFC4105890.1"/>
    </source>
</evidence>
<keyword evidence="3" id="KW-1185">Reference proteome</keyword>
<proteinExistence type="predicted"/>
<comment type="caution">
    <text evidence="2">The sequence shown here is derived from an EMBL/GenBank/DDBJ whole genome shotgun (WGS) entry which is preliminary data.</text>
</comment>
<protein>
    <submittedName>
        <fullName evidence="2">Uncharacterized protein</fullName>
    </submittedName>
</protein>
<name>A0ABV8KIX1_9ACTN</name>
<organism evidence="2 3">
    <name type="scientific">Micromonospora zhanjiangensis</name>
    <dbReference type="NCBI Taxonomy" id="1522057"/>
    <lineage>
        <taxon>Bacteria</taxon>
        <taxon>Bacillati</taxon>
        <taxon>Actinomycetota</taxon>
        <taxon>Actinomycetes</taxon>
        <taxon>Micromonosporales</taxon>
        <taxon>Micromonosporaceae</taxon>
        <taxon>Micromonospora</taxon>
    </lineage>
</organism>
<dbReference type="Proteomes" id="UP001595868">
    <property type="component" value="Unassembled WGS sequence"/>
</dbReference>
<dbReference type="RefSeq" id="WP_377543223.1">
    <property type="nucleotide sequence ID" value="NZ_JBHSBN010000004.1"/>
</dbReference>
<gene>
    <name evidence="2" type="ORF">ACFOX0_08065</name>
</gene>
<dbReference type="EMBL" id="JBHSBN010000004">
    <property type="protein sequence ID" value="MFC4105890.1"/>
    <property type="molecule type" value="Genomic_DNA"/>
</dbReference>
<reference evidence="3" key="1">
    <citation type="journal article" date="2019" name="Int. J. Syst. Evol. Microbiol.">
        <title>The Global Catalogue of Microorganisms (GCM) 10K type strain sequencing project: providing services to taxonomists for standard genome sequencing and annotation.</title>
        <authorList>
            <consortium name="The Broad Institute Genomics Platform"/>
            <consortium name="The Broad Institute Genome Sequencing Center for Infectious Disease"/>
            <person name="Wu L."/>
            <person name="Ma J."/>
        </authorList>
    </citation>
    <scope>NUCLEOTIDE SEQUENCE [LARGE SCALE GENOMIC DNA]</scope>
    <source>
        <strain evidence="3">2902at01</strain>
    </source>
</reference>
<accession>A0ABV8KIX1</accession>
<feature type="region of interest" description="Disordered" evidence="1">
    <location>
        <begin position="1"/>
        <end position="27"/>
    </location>
</feature>
<evidence type="ECO:0000313" key="3">
    <source>
        <dbReference type="Proteomes" id="UP001595868"/>
    </source>
</evidence>
<sequence>MSVQRETGPRRRRPATGSAADRQVATPEIRWTSVDQLSELAQALLSEDLGGREAVPRHVAERVRTQARAWAEHGFTAETVRPWLDLPPAAAAYLAERSVSPRVLELPYQVSRPGAPVALKVAIASGLLAVERAYDLLVATGEHRPAGAGPAPVGPAPWLLSGEVFGGNGATEQEATGAAEPRRPVAQVIFSHPTEN</sequence>